<comment type="similarity">
    <text evidence="1">Belongs to the glycosyltransferase group 1 family. Glycosyltransferase 4 subfamily.</text>
</comment>
<proteinExistence type="inferred from homology"/>
<dbReference type="InterPro" id="IPR001296">
    <property type="entry name" value="Glyco_trans_1"/>
</dbReference>
<accession>A0A2U1TYP8</accession>
<keyword evidence="3 6" id="KW-0808">Transferase</keyword>
<evidence type="ECO:0000313" key="6">
    <source>
        <dbReference type="EMBL" id="PWC14529.1"/>
    </source>
</evidence>
<dbReference type="SUPFAM" id="SSF53756">
    <property type="entry name" value="UDP-Glycosyltransferase/glycogen phosphorylase"/>
    <property type="match status" value="1"/>
</dbReference>
<keyword evidence="2" id="KW-0328">Glycosyltransferase</keyword>
<dbReference type="PANTHER" id="PTHR12526:SF640">
    <property type="entry name" value="COLANIC ACID BIOSYNTHESIS GLYCOSYLTRANSFERASE WCAL-RELATED"/>
    <property type="match status" value="1"/>
</dbReference>
<evidence type="ECO:0000256" key="1">
    <source>
        <dbReference type="ARBA" id="ARBA00009481"/>
    </source>
</evidence>
<dbReference type="Pfam" id="PF00534">
    <property type="entry name" value="Glycos_transf_1"/>
    <property type="match status" value="1"/>
</dbReference>
<evidence type="ECO:0000259" key="5">
    <source>
        <dbReference type="Pfam" id="PF13439"/>
    </source>
</evidence>
<dbReference type="PANTHER" id="PTHR12526">
    <property type="entry name" value="GLYCOSYLTRANSFERASE"/>
    <property type="match status" value="1"/>
</dbReference>
<dbReference type="Proteomes" id="UP000296159">
    <property type="component" value="Unassembled WGS sequence"/>
</dbReference>
<evidence type="ECO:0000256" key="2">
    <source>
        <dbReference type="ARBA" id="ARBA00022676"/>
    </source>
</evidence>
<evidence type="ECO:0000259" key="4">
    <source>
        <dbReference type="Pfam" id="PF00534"/>
    </source>
</evidence>
<comment type="caution">
    <text evidence="6">The sequence shown here is derived from an EMBL/GenBank/DDBJ whole genome shotgun (WGS) entry which is preliminary data.</text>
</comment>
<organism evidence="6 7">
    <name type="scientific">Brenneria corticis</name>
    <dbReference type="NCBI Taxonomy" id="2173106"/>
    <lineage>
        <taxon>Bacteria</taxon>
        <taxon>Pseudomonadati</taxon>
        <taxon>Pseudomonadota</taxon>
        <taxon>Gammaproteobacteria</taxon>
        <taxon>Enterobacterales</taxon>
        <taxon>Pectobacteriaceae</taxon>
        <taxon>Brenneria</taxon>
    </lineage>
</organism>
<evidence type="ECO:0000313" key="7">
    <source>
        <dbReference type="Proteomes" id="UP000296159"/>
    </source>
</evidence>
<dbReference type="RefSeq" id="WP_136166954.1">
    <property type="nucleotide sequence ID" value="NZ_KZ819081.1"/>
</dbReference>
<dbReference type="Pfam" id="PF13439">
    <property type="entry name" value="Glyco_transf_4"/>
    <property type="match status" value="1"/>
</dbReference>
<dbReference type="InterPro" id="IPR028098">
    <property type="entry name" value="Glyco_trans_4-like_N"/>
</dbReference>
<evidence type="ECO:0000256" key="3">
    <source>
        <dbReference type="ARBA" id="ARBA00022679"/>
    </source>
</evidence>
<gene>
    <name evidence="6" type="ORF">DDT56_13510</name>
</gene>
<name>A0A2U1TYP8_9GAMM</name>
<dbReference type="Gene3D" id="3.40.50.2000">
    <property type="entry name" value="Glycogen Phosphorylase B"/>
    <property type="match status" value="2"/>
</dbReference>
<feature type="domain" description="Glycosyl transferase family 1" evidence="4">
    <location>
        <begin position="217"/>
        <end position="376"/>
    </location>
</feature>
<protein>
    <submittedName>
        <fullName evidence="6">Colanic acid biosynthesis glycosyltransferase WcaL</fullName>
    </submittedName>
</protein>
<reference evidence="6 7" key="1">
    <citation type="submission" date="2018-04" db="EMBL/GenBank/DDBJ databases">
        <title>Brenneria corticis sp.nov.</title>
        <authorList>
            <person name="Li Y."/>
        </authorList>
    </citation>
    <scope>NUCLEOTIDE SEQUENCE [LARGE SCALE GENOMIC DNA]</scope>
    <source>
        <strain evidence="6 7">CFCC 11842</strain>
    </source>
</reference>
<dbReference type="AlphaFoldDB" id="A0A2U1TYP8"/>
<dbReference type="GO" id="GO:0016757">
    <property type="term" value="F:glycosyltransferase activity"/>
    <property type="evidence" value="ECO:0007669"/>
    <property type="project" value="UniProtKB-KW"/>
</dbReference>
<sequence>MNQSPLYVGYVLKRYPRFSETFVVNEILAHERAGIRVDIFALGPVAETHFQDCISQVRSPVTRLADKQHDSESLWELMEEGHAKLADFSARIALARDVSVHEFAQALRLALAVKARGIGHLHAHFGTHATTIARLAAAFSDVGYTFTAHAKDIYFAYEKSVGLDRKLRDAAQTITVSDYNLAYLTEKYGDDARNIVRLYNGLDLSRFTYEPPLNRGRQILAVGRLVAKKGFDVLIDALSLLDKRGEDFHCRLIGGGPLLDPLRTRIDAAGLARRVTLEGALPQAEIIAAMRQAAMVAAPCVISHDGDRDGLPTVLLEAMALGTPVISTRVAGIPELVIDGETGLCVAPRDPAALADAIAALLAAPDRQRRLSRQARALIERDYDIDANSGVLRDIFRRAVDAGPGRHAGGGE</sequence>
<keyword evidence="7" id="KW-1185">Reference proteome</keyword>
<dbReference type="GO" id="GO:1901135">
    <property type="term" value="P:carbohydrate derivative metabolic process"/>
    <property type="evidence" value="ECO:0007669"/>
    <property type="project" value="UniProtKB-ARBA"/>
</dbReference>
<feature type="domain" description="Glycosyltransferase subfamily 4-like N-terminal" evidence="5">
    <location>
        <begin position="20"/>
        <end position="206"/>
    </location>
</feature>
<dbReference type="EMBL" id="QDKH01000014">
    <property type="protein sequence ID" value="PWC14529.1"/>
    <property type="molecule type" value="Genomic_DNA"/>
</dbReference>